<dbReference type="GO" id="GO:0003723">
    <property type="term" value="F:RNA binding"/>
    <property type="evidence" value="ECO:0007669"/>
    <property type="project" value="UniProtKB-UniRule"/>
</dbReference>
<feature type="region of interest" description="Disordered" evidence="2">
    <location>
        <begin position="203"/>
        <end position="264"/>
    </location>
</feature>
<organism evidence="4 5">
    <name type="scientific">Romanomermis culicivorax</name>
    <name type="common">Nematode worm</name>
    <dbReference type="NCBI Taxonomy" id="13658"/>
    <lineage>
        <taxon>Eukaryota</taxon>
        <taxon>Metazoa</taxon>
        <taxon>Ecdysozoa</taxon>
        <taxon>Nematoda</taxon>
        <taxon>Enoplea</taxon>
        <taxon>Dorylaimia</taxon>
        <taxon>Mermithida</taxon>
        <taxon>Mermithoidea</taxon>
        <taxon>Mermithidae</taxon>
        <taxon>Romanomermis</taxon>
    </lineage>
</organism>
<sequence length="264" mass="30206">TFQDKLPPEADEKWVKNALSNYGRILAVEIPKHRQHCENEGVCFVYFSRCDAVEKIVQYFDRQSRIFSKLKKYGVRNPKERSTTASSISKVLSADKCASQPLPLRIDMNDYKNSSTAVNDDRKLQTVEISSKSAEKLSPKRKLSAEEKSALVIRSKRSRKRSSKYYVDDSQIMKEDRNRDQFTSALGDQVELEIGDLSKSNARIVDGDNEKQSTSSSIDPILKQDKIGKSLTKRNKHLAGMKESGEHRLGEKKHEMNFKNEERD</sequence>
<dbReference type="Gene3D" id="3.30.70.330">
    <property type="match status" value="1"/>
</dbReference>
<dbReference type="AlphaFoldDB" id="A0A915HIU5"/>
<reference evidence="5" key="1">
    <citation type="submission" date="2022-11" db="UniProtKB">
        <authorList>
            <consortium name="WormBaseParasite"/>
        </authorList>
    </citation>
    <scope>IDENTIFICATION</scope>
</reference>
<protein>
    <submittedName>
        <fullName evidence="5">RRM domain-containing protein</fullName>
    </submittedName>
</protein>
<evidence type="ECO:0000256" key="2">
    <source>
        <dbReference type="SAM" id="MobiDB-lite"/>
    </source>
</evidence>
<dbReference type="Pfam" id="PF00076">
    <property type="entry name" value="RRM_1"/>
    <property type="match status" value="1"/>
</dbReference>
<dbReference type="PROSITE" id="PS50102">
    <property type="entry name" value="RRM"/>
    <property type="match status" value="1"/>
</dbReference>
<accession>A0A915HIU5</accession>
<keyword evidence="4" id="KW-1185">Reference proteome</keyword>
<evidence type="ECO:0000313" key="4">
    <source>
        <dbReference type="Proteomes" id="UP000887565"/>
    </source>
</evidence>
<evidence type="ECO:0000256" key="1">
    <source>
        <dbReference type="PROSITE-ProRule" id="PRU00176"/>
    </source>
</evidence>
<dbReference type="SUPFAM" id="SSF54928">
    <property type="entry name" value="RNA-binding domain, RBD"/>
    <property type="match status" value="1"/>
</dbReference>
<name>A0A915HIU5_ROMCU</name>
<feature type="compositionally biased region" description="Basic and acidic residues" evidence="2">
    <location>
        <begin position="243"/>
        <end position="264"/>
    </location>
</feature>
<proteinExistence type="predicted"/>
<dbReference type="InterPro" id="IPR035979">
    <property type="entry name" value="RBD_domain_sf"/>
</dbReference>
<dbReference type="InterPro" id="IPR012677">
    <property type="entry name" value="Nucleotide-bd_a/b_plait_sf"/>
</dbReference>
<dbReference type="CDD" id="cd00590">
    <property type="entry name" value="RRM_SF"/>
    <property type="match status" value="1"/>
</dbReference>
<keyword evidence="1" id="KW-0694">RNA-binding</keyword>
<evidence type="ECO:0000313" key="5">
    <source>
        <dbReference type="WBParaSite" id="nRc.2.0.1.t01568-RA"/>
    </source>
</evidence>
<evidence type="ECO:0000259" key="3">
    <source>
        <dbReference type="PROSITE" id="PS50102"/>
    </source>
</evidence>
<dbReference type="Proteomes" id="UP000887565">
    <property type="component" value="Unplaced"/>
</dbReference>
<dbReference type="InterPro" id="IPR000504">
    <property type="entry name" value="RRM_dom"/>
</dbReference>
<dbReference type="WBParaSite" id="nRc.2.0.1.t01568-RA">
    <property type="protein sequence ID" value="nRc.2.0.1.t01568-RA"/>
    <property type="gene ID" value="nRc.2.0.1.g01568"/>
</dbReference>
<feature type="domain" description="RRM" evidence="3">
    <location>
        <begin position="1"/>
        <end position="80"/>
    </location>
</feature>